<evidence type="ECO:0000313" key="1">
    <source>
        <dbReference type="EMBL" id="KAG5675209.1"/>
    </source>
</evidence>
<organism evidence="1 2">
    <name type="scientific">Polypedilum vanderplanki</name>
    <name type="common">Sleeping chironomid midge</name>
    <dbReference type="NCBI Taxonomy" id="319348"/>
    <lineage>
        <taxon>Eukaryota</taxon>
        <taxon>Metazoa</taxon>
        <taxon>Ecdysozoa</taxon>
        <taxon>Arthropoda</taxon>
        <taxon>Hexapoda</taxon>
        <taxon>Insecta</taxon>
        <taxon>Pterygota</taxon>
        <taxon>Neoptera</taxon>
        <taxon>Endopterygota</taxon>
        <taxon>Diptera</taxon>
        <taxon>Nematocera</taxon>
        <taxon>Chironomoidea</taxon>
        <taxon>Chironomidae</taxon>
        <taxon>Chironominae</taxon>
        <taxon>Polypedilum</taxon>
        <taxon>Polypedilum</taxon>
    </lineage>
</organism>
<dbReference type="Proteomes" id="UP001107558">
    <property type="component" value="Chromosome 2"/>
</dbReference>
<gene>
    <name evidence="1" type="ORF">PVAND_005133</name>
</gene>
<evidence type="ECO:0000313" key="2">
    <source>
        <dbReference type="Proteomes" id="UP001107558"/>
    </source>
</evidence>
<reference evidence="1" key="1">
    <citation type="submission" date="2021-03" db="EMBL/GenBank/DDBJ databases">
        <title>Chromosome level genome of the anhydrobiotic midge Polypedilum vanderplanki.</title>
        <authorList>
            <person name="Yoshida Y."/>
            <person name="Kikawada T."/>
            <person name="Gusev O."/>
        </authorList>
    </citation>
    <scope>NUCLEOTIDE SEQUENCE</scope>
    <source>
        <strain evidence="1">NIAS01</strain>
        <tissue evidence="1">Whole body or cell culture</tissue>
    </source>
</reference>
<dbReference type="AlphaFoldDB" id="A0A9J6BYZ9"/>
<dbReference type="EMBL" id="JADBJN010000002">
    <property type="protein sequence ID" value="KAG5675209.1"/>
    <property type="molecule type" value="Genomic_DNA"/>
</dbReference>
<proteinExistence type="predicted"/>
<protein>
    <submittedName>
        <fullName evidence="1">Uncharacterized protein</fullName>
    </submittedName>
</protein>
<comment type="caution">
    <text evidence="1">The sequence shown here is derived from an EMBL/GenBank/DDBJ whole genome shotgun (WGS) entry which is preliminary data.</text>
</comment>
<name>A0A9J6BYZ9_POLVA</name>
<keyword evidence="2" id="KW-1185">Reference proteome</keyword>
<accession>A0A9J6BYZ9</accession>
<sequence>MVEPNTLKEYCLQNKQKVSILLVQELDESLDSIELIKGFKRKGMLSICGIIRVFDYGKQIKDSSIILLIASKDEYQSLVNQKIVRIMGLRFKIIGHDLVMKTVISTKINAPVPDNLIIFNALEVLRPRLSDYLIVELD</sequence>